<gene>
    <name evidence="1" type="ORF">ACFS25_29020</name>
</gene>
<sequence>MKTNTHRKPTLRVREKSIMEAISKPDWKIKGWTIHFLVAEKQLHRLKKLSTLDNWYEDPIVVDTCHDRLHTCYNSIQQYYDTFGLLPVVGDRLYDEDSGLIIQDRSIDGDLKIISFTMSI</sequence>
<evidence type="ECO:0000313" key="1">
    <source>
        <dbReference type="EMBL" id="MFD2937843.1"/>
    </source>
</evidence>
<dbReference type="EMBL" id="JBHUOM010000045">
    <property type="protein sequence ID" value="MFD2937843.1"/>
    <property type="molecule type" value="Genomic_DNA"/>
</dbReference>
<evidence type="ECO:0000313" key="2">
    <source>
        <dbReference type="Proteomes" id="UP001597512"/>
    </source>
</evidence>
<dbReference type="Proteomes" id="UP001597512">
    <property type="component" value="Unassembled WGS sequence"/>
</dbReference>
<protein>
    <submittedName>
        <fullName evidence="1">Uncharacterized protein</fullName>
    </submittedName>
</protein>
<accession>A0ABW6AU49</accession>
<name>A0ABW6AU49_9BACT</name>
<comment type="caution">
    <text evidence="1">The sequence shown here is derived from an EMBL/GenBank/DDBJ whole genome shotgun (WGS) entry which is preliminary data.</text>
</comment>
<proteinExistence type="predicted"/>
<keyword evidence="2" id="KW-1185">Reference proteome</keyword>
<organism evidence="1 2">
    <name type="scientific">Spirosoma flavum</name>
    <dbReference type="NCBI Taxonomy" id="2048557"/>
    <lineage>
        <taxon>Bacteria</taxon>
        <taxon>Pseudomonadati</taxon>
        <taxon>Bacteroidota</taxon>
        <taxon>Cytophagia</taxon>
        <taxon>Cytophagales</taxon>
        <taxon>Cytophagaceae</taxon>
        <taxon>Spirosoma</taxon>
    </lineage>
</organism>
<reference evidence="2" key="1">
    <citation type="journal article" date="2019" name="Int. J. Syst. Evol. Microbiol.">
        <title>The Global Catalogue of Microorganisms (GCM) 10K type strain sequencing project: providing services to taxonomists for standard genome sequencing and annotation.</title>
        <authorList>
            <consortium name="The Broad Institute Genomics Platform"/>
            <consortium name="The Broad Institute Genome Sequencing Center for Infectious Disease"/>
            <person name="Wu L."/>
            <person name="Ma J."/>
        </authorList>
    </citation>
    <scope>NUCLEOTIDE SEQUENCE [LARGE SCALE GENOMIC DNA]</scope>
    <source>
        <strain evidence="2">KCTC 52490</strain>
    </source>
</reference>
<dbReference type="RefSeq" id="WP_381508298.1">
    <property type="nucleotide sequence ID" value="NZ_JBHUOM010000045.1"/>
</dbReference>